<dbReference type="Pfam" id="PF19310">
    <property type="entry name" value="TOP_N"/>
    <property type="match status" value="1"/>
</dbReference>
<comment type="similarity">
    <text evidence="1 9">Belongs to the peptidase M3 family.</text>
</comment>
<dbReference type="EC" id="3.4.24.70" evidence="8"/>
<dbReference type="Pfam" id="PF01432">
    <property type="entry name" value="Peptidase_M3"/>
    <property type="match status" value="1"/>
</dbReference>
<dbReference type="GO" id="GO:0046872">
    <property type="term" value="F:metal ion binding"/>
    <property type="evidence" value="ECO:0007669"/>
    <property type="project" value="UniProtKB-UniRule"/>
</dbReference>
<feature type="domain" description="Oligopeptidase A N-terminal" evidence="11">
    <location>
        <begin position="63"/>
        <end position="145"/>
    </location>
</feature>
<evidence type="ECO:0000256" key="3">
    <source>
        <dbReference type="ARBA" id="ARBA00022723"/>
    </source>
</evidence>
<evidence type="ECO:0000256" key="4">
    <source>
        <dbReference type="ARBA" id="ARBA00022801"/>
    </source>
</evidence>
<evidence type="ECO:0000256" key="5">
    <source>
        <dbReference type="ARBA" id="ARBA00022833"/>
    </source>
</evidence>
<dbReference type="Proteomes" id="UP000028945">
    <property type="component" value="Chromosome"/>
</dbReference>
<evidence type="ECO:0000259" key="10">
    <source>
        <dbReference type="Pfam" id="PF01432"/>
    </source>
</evidence>
<evidence type="ECO:0000313" key="12">
    <source>
        <dbReference type="EMBL" id="AIL32543.1"/>
    </source>
</evidence>
<comment type="cofactor">
    <cofactor evidence="9">
        <name>Zn(2+)</name>
        <dbReference type="ChEBI" id="CHEBI:29105"/>
    </cofactor>
    <text evidence="9">Binds 1 zinc ion.</text>
</comment>
<evidence type="ECO:0000259" key="11">
    <source>
        <dbReference type="Pfam" id="PF19310"/>
    </source>
</evidence>
<evidence type="ECO:0000256" key="8">
    <source>
        <dbReference type="ARBA" id="ARBA00026100"/>
    </source>
</evidence>
<evidence type="ECO:0000256" key="6">
    <source>
        <dbReference type="ARBA" id="ARBA00023049"/>
    </source>
</evidence>
<dbReference type="KEGG" id="bpsi:IX83_03780"/>
<dbReference type="GO" id="GO:0004222">
    <property type="term" value="F:metalloendopeptidase activity"/>
    <property type="evidence" value="ECO:0007669"/>
    <property type="project" value="UniProtKB-EC"/>
</dbReference>
<evidence type="ECO:0000256" key="9">
    <source>
        <dbReference type="RuleBase" id="RU003435"/>
    </source>
</evidence>
<dbReference type="EMBL" id="CP009238">
    <property type="protein sequence ID" value="AIL32543.1"/>
    <property type="molecule type" value="Genomic_DNA"/>
</dbReference>
<dbReference type="PANTHER" id="PTHR11804">
    <property type="entry name" value="PROTEASE M3 THIMET OLIGOPEPTIDASE-RELATED"/>
    <property type="match status" value="1"/>
</dbReference>
<dbReference type="eggNOG" id="COG0339">
    <property type="taxonomic scope" value="Bacteria"/>
</dbReference>
<dbReference type="GO" id="GO:0006508">
    <property type="term" value="P:proteolysis"/>
    <property type="evidence" value="ECO:0007669"/>
    <property type="project" value="UniProtKB-KW"/>
</dbReference>
<keyword evidence="3 9" id="KW-0479">Metal-binding</keyword>
<organism evidence="12 13">
    <name type="scientific">Basilea psittacipulmonis DSM 24701</name>
    <dbReference type="NCBI Taxonomy" id="1072685"/>
    <lineage>
        <taxon>Bacteria</taxon>
        <taxon>Pseudomonadati</taxon>
        <taxon>Pseudomonadota</taxon>
        <taxon>Betaproteobacteria</taxon>
        <taxon>Burkholderiales</taxon>
        <taxon>Alcaligenaceae</taxon>
        <taxon>Basilea</taxon>
    </lineage>
</organism>
<evidence type="ECO:0000256" key="1">
    <source>
        <dbReference type="ARBA" id="ARBA00006040"/>
    </source>
</evidence>
<keyword evidence="2 9" id="KW-0645">Protease</keyword>
<proteinExistence type="inferred from homology"/>
<dbReference type="InterPro" id="IPR024077">
    <property type="entry name" value="Neurolysin/TOP_dom2"/>
</dbReference>
<protein>
    <recommendedName>
        <fullName evidence="8">oligopeptidase A</fullName>
        <ecNumber evidence="8">3.4.24.70</ecNumber>
    </recommendedName>
</protein>
<dbReference type="STRING" id="1072685.IX83_03780"/>
<evidence type="ECO:0000313" key="13">
    <source>
        <dbReference type="Proteomes" id="UP000028945"/>
    </source>
</evidence>
<feature type="domain" description="Peptidase M3A/M3B catalytic" evidence="10">
    <location>
        <begin position="216"/>
        <end position="665"/>
    </location>
</feature>
<dbReference type="PANTHER" id="PTHR11804:SF84">
    <property type="entry name" value="SACCHAROLYSIN"/>
    <property type="match status" value="1"/>
</dbReference>
<dbReference type="RefSeq" id="WP_038499321.1">
    <property type="nucleotide sequence ID" value="NZ_AFWK01000107.1"/>
</dbReference>
<dbReference type="HOGENOM" id="CLU_001805_4_1_4"/>
<sequence>MNNPLFAPLESLIDYASVTPAHIKEAIPVLLEKEKSTILETIRQCQEKADFDLLCHNPESMYLSRAWTVATHLNAVVDTAEIREVINELLPQVSAFSTWVGLNKELFNCYVTLSKESLTHEQQRVVDLALKNFRLAGVELEGQAREAFAKNNEELALTQQKFSENCLDATDEWAYFCHDEAELSGLPQSVIDMARQEAGDEAGWKFTLKAPSLIPVLKYADNQALRRAVHRGYSTLASDQGNPKFNNAENIEKELKLRHEQAEILGFHDFAALKLETRMAENTESVVQFLRELAKKAKPFAQKDVNELKSFAKEHLNITELEPCDYAYVSEKLRQQRYHYSDEEVRQYLPQTQVLDGLKKLIKRLYNVDMVPVSDAKVWHPSVELFCLEENGQKLGYLYMDLYARKGKQSGAWVNGERPRLVFKDQLILPVATLTCNFPSAQGDRPSLLTHDDVITLFHEMGHALHCILSQVPYDQISAFSAVEWDAIELPSQFMENFCWEKDILISMTSHWQTGEPLPQALYEKMIAAKNFQSGMQTVRQIEFALFDILLHQETQSLTIHEVMALLHQVRQEVSVVQAPEWNRFPHSFSHLFAGGYAAGYYSYKWAEVLSADVYAAFEENPDYAQMGQKFRQEILSVGGLRPAATSFRAFRGRDPKIDALLRHGGLSESA</sequence>
<dbReference type="InterPro" id="IPR024079">
    <property type="entry name" value="MetalloPept_cat_dom_sf"/>
</dbReference>
<dbReference type="GO" id="GO:0005829">
    <property type="term" value="C:cytosol"/>
    <property type="evidence" value="ECO:0007669"/>
    <property type="project" value="UniProtKB-ARBA"/>
</dbReference>
<gene>
    <name evidence="12" type="ORF">IX83_03780</name>
</gene>
<dbReference type="InterPro" id="IPR034005">
    <property type="entry name" value="M3A_DCP"/>
</dbReference>
<reference evidence="12 13" key="1">
    <citation type="journal article" date="2014" name="BMC Genomics">
        <title>A genomic perspective on a new bacterial genus and species from the Alcaligenaceae family, Basilea psittacipulmonis.</title>
        <authorList>
            <person name="Whiteson K.L."/>
            <person name="Hernandez D."/>
            <person name="Lazarevic V."/>
            <person name="Gaia N."/>
            <person name="Farinelli L."/>
            <person name="Francois P."/>
            <person name="Pilo P."/>
            <person name="Frey J."/>
            <person name="Schrenzel J."/>
        </authorList>
    </citation>
    <scope>NUCLEOTIDE SEQUENCE [LARGE SCALE GENOMIC DNA]</scope>
    <source>
        <strain evidence="12 13">DSM 24701</strain>
    </source>
</reference>
<dbReference type="InterPro" id="IPR001567">
    <property type="entry name" value="Pept_M3A_M3B_dom"/>
</dbReference>
<dbReference type="Gene3D" id="1.10.1370.10">
    <property type="entry name" value="Neurolysin, domain 3"/>
    <property type="match status" value="1"/>
</dbReference>
<evidence type="ECO:0000256" key="2">
    <source>
        <dbReference type="ARBA" id="ARBA00022670"/>
    </source>
</evidence>
<comment type="catalytic activity">
    <reaction evidence="7">
        <text>Hydrolysis of oligopeptides, with broad specificity. Gly or Ala commonly occur as P1 or P1' residues, but more distant residues are also important, as is shown by the fact that Z-Gly-Pro-Gly-|-Gly-Pro-Ala is cleaved, but not Z-(Gly)(5).</text>
        <dbReference type="EC" id="3.4.24.70"/>
    </reaction>
</comment>
<dbReference type="Gene3D" id="1.10.1370.40">
    <property type="match status" value="1"/>
</dbReference>
<dbReference type="GO" id="GO:0006518">
    <property type="term" value="P:peptide metabolic process"/>
    <property type="evidence" value="ECO:0007669"/>
    <property type="project" value="TreeGrafter"/>
</dbReference>
<dbReference type="InterPro" id="IPR045666">
    <property type="entry name" value="OpdA_N"/>
</dbReference>
<accession>A0A077DHC0</accession>
<dbReference type="OrthoDB" id="9773538at2"/>
<dbReference type="AlphaFoldDB" id="A0A077DHC0"/>
<evidence type="ECO:0000256" key="7">
    <source>
        <dbReference type="ARBA" id="ARBA00024603"/>
    </source>
</evidence>
<dbReference type="FunFam" id="3.40.390.10:FF:000009">
    <property type="entry name" value="Oligopeptidase A"/>
    <property type="match status" value="1"/>
</dbReference>
<dbReference type="SUPFAM" id="SSF55486">
    <property type="entry name" value="Metalloproteases ('zincins'), catalytic domain"/>
    <property type="match status" value="1"/>
</dbReference>
<keyword evidence="5 9" id="KW-0862">Zinc</keyword>
<dbReference type="CDD" id="cd06456">
    <property type="entry name" value="M3A_DCP"/>
    <property type="match status" value="1"/>
</dbReference>
<keyword evidence="6 9" id="KW-0482">Metalloprotease</keyword>
<dbReference type="InterPro" id="IPR045090">
    <property type="entry name" value="Pept_M3A_M3B"/>
</dbReference>
<name>A0A077DHC0_9BURK</name>
<keyword evidence="13" id="KW-1185">Reference proteome</keyword>
<keyword evidence="4 9" id="KW-0378">Hydrolase</keyword>
<dbReference type="Gene3D" id="3.40.390.10">
    <property type="entry name" value="Collagenase (Catalytic Domain)"/>
    <property type="match status" value="1"/>
</dbReference>